<dbReference type="EMBL" id="PYYB01000001">
    <property type="protein sequence ID" value="PTL60477.1"/>
    <property type="molecule type" value="Genomic_DNA"/>
</dbReference>
<feature type="region of interest" description="Disordered" evidence="2">
    <location>
        <begin position="564"/>
        <end position="604"/>
    </location>
</feature>
<dbReference type="GO" id="GO:0005975">
    <property type="term" value="P:carbohydrate metabolic process"/>
    <property type="evidence" value="ECO:0007669"/>
    <property type="project" value="UniProtKB-ARBA"/>
</dbReference>
<dbReference type="GO" id="GO:0008745">
    <property type="term" value="F:N-acetylmuramoyl-L-alanine amidase activity"/>
    <property type="evidence" value="ECO:0007669"/>
    <property type="project" value="InterPro"/>
</dbReference>
<dbReference type="Proteomes" id="UP000240739">
    <property type="component" value="Unassembled WGS sequence"/>
</dbReference>
<keyword evidence="6" id="KW-1185">Reference proteome</keyword>
<dbReference type="SUPFAM" id="SSF55846">
    <property type="entry name" value="N-acetylmuramoyl-L-alanine amidase-like"/>
    <property type="match status" value="1"/>
</dbReference>
<comment type="similarity">
    <text evidence="1">Belongs to the N-acetylmuramoyl-L-alanine amidase 2 family.</text>
</comment>
<protein>
    <recommendedName>
        <fullName evidence="7">N-acetylmuramoyl-L-alanine amidase</fullName>
    </recommendedName>
</protein>
<sequence>MPDRLTRRRLLATGALAGAAAVVPSFGAPGPLWAAMRGRPSSFSMDVTGAAFAGGRTTRVLRAPHRFDLLGVRGAGVRGAGLEVRARPLGGAWSRWAPLDVARHGPDDRGPLAATEPVWVGGAQELQLRARRPLGGLTVSFVAVPAAARSAATARVARVSATASQASGAPPIIGRDVWEAGRCPPRTDPSYGEVQLAFVHHTVSANEYTAADSAGIVLSICKYHRDTNGWNDLGYNFIVDRFGQIFEGRAGGVDQAVIGAQAEGYNRVSTGIANLGTFSDVPQSPAALDAMARLIGWKLAIHGAPVSGTVTVTSGGGRTNRFPSGRAVTFQRIAGHRDGCSTACPGNALYAQLPEIRSRAAKVAPSPAAAAAAQLTVAAATRQVPYGRSAQFSGRLLGADGRPVSGVRVNLQKQGGSGSFTTIARATTDGDGRWQASAPWRASGAVRATARPAPGAASVRSPQTTVTVGALVTAKAATTRIQAGRAVAIAGQVRPQAPARVLVERDAGNGRYVRVAETALRVRRGRFAQAVRLAKPGLYRLTVRTGPARTPTSAEPLFVRAVRDIRRTPAPTSTGGTGATAGGATGPSTGAGTPGSSGGVSPSR</sequence>
<dbReference type="OrthoDB" id="514320at2"/>
<evidence type="ECO:0008006" key="7">
    <source>
        <dbReference type="Google" id="ProtNLM"/>
    </source>
</evidence>
<dbReference type="SMART" id="SM00701">
    <property type="entry name" value="PGRP"/>
    <property type="match status" value="1"/>
</dbReference>
<reference evidence="5 6" key="1">
    <citation type="submission" date="2018-03" db="EMBL/GenBank/DDBJ databases">
        <title>Aquarubrobacter algicola gen. nov., sp. nov., a novel actinobacterium isolated from shallow eutrophic lake during the end of cyanobacterial harmful algal blooms.</title>
        <authorList>
            <person name="Chun S.J."/>
        </authorList>
    </citation>
    <scope>NUCLEOTIDE SEQUENCE [LARGE SCALE GENOMIC DNA]</scope>
    <source>
        <strain evidence="5 6">Seoho-28</strain>
    </source>
</reference>
<dbReference type="PANTHER" id="PTHR11022">
    <property type="entry name" value="PEPTIDOGLYCAN RECOGNITION PROTEIN"/>
    <property type="match status" value="1"/>
</dbReference>
<feature type="compositionally biased region" description="Gly residues" evidence="2">
    <location>
        <begin position="575"/>
        <end position="585"/>
    </location>
</feature>
<evidence type="ECO:0000313" key="6">
    <source>
        <dbReference type="Proteomes" id="UP000240739"/>
    </source>
</evidence>
<feature type="domain" description="Peptidoglycan recognition protein family" evidence="4">
    <location>
        <begin position="170"/>
        <end position="317"/>
    </location>
</feature>
<feature type="domain" description="N-acetylmuramoyl-L-alanine amidase" evidence="3">
    <location>
        <begin position="180"/>
        <end position="346"/>
    </location>
</feature>
<evidence type="ECO:0000313" key="5">
    <source>
        <dbReference type="EMBL" id="PTL60477.1"/>
    </source>
</evidence>
<dbReference type="GO" id="GO:0009253">
    <property type="term" value="P:peptidoglycan catabolic process"/>
    <property type="evidence" value="ECO:0007669"/>
    <property type="project" value="InterPro"/>
</dbReference>
<dbReference type="InterPro" id="IPR036505">
    <property type="entry name" value="Amidase/PGRP_sf"/>
</dbReference>
<dbReference type="InterPro" id="IPR013783">
    <property type="entry name" value="Ig-like_fold"/>
</dbReference>
<comment type="caution">
    <text evidence="5">The sequence shown here is derived from an EMBL/GenBank/DDBJ whole genome shotgun (WGS) entry which is preliminary data.</text>
</comment>
<dbReference type="SMART" id="SM00644">
    <property type="entry name" value="Ami_2"/>
    <property type="match status" value="1"/>
</dbReference>
<dbReference type="AlphaFoldDB" id="A0A2T4UMK0"/>
<proteinExistence type="inferred from homology"/>
<organism evidence="5 6">
    <name type="scientific">Paraconexibacter algicola</name>
    <dbReference type="NCBI Taxonomy" id="2133960"/>
    <lineage>
        <taxon>Bacteria</taxon>
        <taxon>Bacillati</taxon>
        <taxon>Actinomycetota</taxon>
        <taxon>Thermoleophilia</taxon>
        <taxon>Solirubrobacterales</taxon>
        <taxon>Paraconexibacteraceae</taxon>
        <taxon>Paraconexibacter</taxon>
    </lineage>
</organism>
<dbReference type="Gene3D" id="3.40.80.10">
    <property type="entry name" value="Peptidoglycan recognition protein-like"/>
    <property type="match status" value="1"/>
</dbReference>
<gene>
    <name evidence="5" type="ORF">C7Y72_12915</name>
</gene>
<dbReference type="Pfam" id="PF01510">
    <property type="entry name" value="Amidase_2"/>
    <property type="match status" value="1"/>
</dbReference>
<dbReference type="InterPro" id="IPR006619">
    <property type="entry name" value="PGRP_domain_met/bac"/>
</dbReference>
<dbReference type="InterPro" id="IPR002502">
    <property type="entry name" value="Amidase_domain"/>
</dbReference>
<dbReference type="GO" id="GO:0008270">
    <property type="term" value="F:zinc ion binding"/>
    <property type="evidence" value="ECO:0007669"/>
    <property type="project" value="InterPro"/>
</dbReference>
<evidence type="ECO:0000256" key="2">
    <source>
        <dbReference type="SAM" id="MobiDB-lite"/>
    </source>
</evidence>
<accession>A0A2T4UMK0</accession>
<dbReference type="PANTHER" id="PTHR11022:SF41">
    <property type="entry name" value="PEPTIDOGLYCAN-RECOGNITION PROTEIN LC-RELATED"/>
    <property type="match status" value="1"/>
</dbReference>
<evidence type="ECO:0000259" key="4">
    <source>
        <dbReference type="SMART" id="SM00701"/>
    </source>
</evidence>
<dbReference type="InterPro" id="IPR006311">
    <property type="entry name" value="TAT_signal"/>
</dbReference>
<dbReference type="InterPro" id="IPR015510">
    <property type="entry name" value="PGRP"/>
</dbReference>
<dbReference type="RefSeq" id="WP_107569135.1">
    <property type="nucleotide sequence ID" value="NZ_PYYB01000001.1"/>
</dbReference>
<evidence type="ECO:0000259" key="3">
    <source>
        <dbReference type="SMART" id="SM00644"/>
    </source>
</evidence>
<evidence type="ECO:0000256" key="1">
    <source>
        <dbReference type="ARBA" id="ARBA00007553"/>
    </source>
</evidence>
<dbReference type="PROSITE" id="PS51318">
    <property type="entry name" value="TAT"/>
    <property type="match status" value="1"/>
</dbReference>
<dbReference type="Gene3D" id="2.60.40.10">
    <property type="entry name" value="Immunoglobulins"/>
    <property type="match status" value="1"/>
</dbReference>
<name>A0A2T4UMK0_9ACTN</name>
<dbReference type="CDD" id="cd06583">
    <property type="entry name" value="PGRP"/>
    <property type="match status" value="1"/>
</dbReference>